<comment type="caution">
    <text evidence="2">The sequence shown here is derived from an EMBL/GenBank/DDBJ whole genome shotgun (WGS) entry which is preliminary data.</text>
</comment>
<keyword evidence="3" id="KW-1185">Reference proteome</keyword>
<name>A0A2B7W7L9_POLH7</name>
<evidence type="ECO:0000313" key="3">
    <source>
        <dbReference type="Proteomes" id="UP000224634"/>
    </source>
</evidence>
<dbReference type="EMBL" id="PDNA01000430">
    <property type="protein sequence ID" value="PGG95513.1"/>
    <property type="molecule type" value="Genomic_DNA"/>
</dbReference>
<reference evidence="2 3" key="1">
    <citation type="submission" date="2017-10" db="EMBL/GenBank/DDBJ databases">
        <title>Comparative genomics in systemic dimorphic fungi from Ajellomycetaceae.</title>
        <authorList>
            <person name="Munoz J.F."/>
            <person name="Mcewen J.G."/>
            <person name="Clay O.K."/>
            <person name="Cuomo C.A."/>
        </authorList>
    </citation>
    <scope>NUCLEOTIDE SEQUENCE [LARGE SCALE GENOMIC DNA]</scope>
    <source>
        <strain evidence="2 3">UAMH7299</strain>
    </source>
</reference>
<dbReference type="Proteomes" id="UP000224634">
    <property type="component" value="Unassembled WGS sequence"/>
</dbReference>
<gene>
    <name evidence="2" type="ORF">AJ80_09949</name>
</gene>
<feature type="region of interest" description="Disordered" evidence="1">
    <location>
        <begin position="54"/>
        <end position="78"/>
    </location>
</feature>
<organism evidence="2 3">
    <name type="scientific">Polytolypa hystricis (strain UAMH7299)</name>
    <dbReference type="NCBI Taxonomy" id="1447883"/>
    <lineage>
        <taxon>Eukaryota</taxon>
        <taxon>Fungi</taxon>
        <taxon>Dikarya</taxon>
        <taxon>Ascomycota</taxon>
        <taxon>Pezizomycotina</taxon>
        <taxon>Eurotiomycetes</taxon>
        <taxon>Eurotiomycetidae</taxon>
        <taxon>Onygenales</taxon>
        <taxon>Onygenales incertae sedis</taxon>
        <taxon>Polytolypa</taxon>
    </lineage>
</organism>
<evidence type="ECO:0000313" key="2">
    <source>
        <dbReference type="EMBL" id="PGG95513.1"/>
    </source>
</evidence>
<sequence>MDQQEVPTLEELLEYWSNDASDGFPDSLAILDQAFLESDYDFLNHDWSAELGEGGRVPAVEDVPSLSPSPEPDGSQSTQQIVQLVGDLLHRVQCLEDELRAKSQKLEKLNSYVESLQPFLSNVGSAVRELSQVQGLVNSDDSATAGVI</sequence>
<dbReference type="OrthoDB" id="4253505at2759"/>
<evidence type="ECO:0000256" key="1">
    <source>
        <dbReference type="SAM" id="MobiDB-lite"/>
    </source>
</evidence>
<protein>
    <submittedName>
        <fullName evidence="2">Uncharacterized protein</fullName>
    </submittedName>
</protein>
<dbReference type="AlphaFoldDB" id="A0A2B7W7L9"/>
<proteinExistence type="predicted"/>
<accession>A0A2B7W7L9</accession>